<evidence type="ECO:0000256" key="2">
    <source>
        <dbReference type="ARBA" id="ARBA00022980"/>
    </source>
</evidence>
<dbReference type="SUPFAM" id="SSF47973">
    <property type="entry name" value="Ribosomal protein S7"/>
    <property type="match status" value="1"/>
</dbReference>
<reference evidence="5 6" key="1">
    <citation type="journal article" date="2012" name="Appl. Environ. Microbiol.">
        <title>Short-read sequencing for genomic analysis of the brown rot fungus Fibroporia radiculosa.</title>
        <authorList>
            <person name="Tang J.D."/>
            <person name="Perkins A.D."/>
            <person name="Sonstegard T.S."/>
            <person name="Schroeder S.G."/>
            <person name="Burgess S.C."/>
            <person name="Diehl S.V."/>
        </authorList>
    </citation>
    <scope>NUCLEOTIDE SEQUENCE [LARGE SCALE GENOMIC DNA]</scope>
    <source>
        <strain evidence="5 6">TFFH 294</strain>
    </source>
</reference>
<dbReference type="InterPro" id="IPR036823">
    <property type="entry name" value="Ribosomal_uS7_dom_sf"/>
</dbReference>
<organism evidence="5 6">
    <name type="scientific">Fibroporia radiculosa</name>
    <dbReference type="NCBI Taxonomy" id="599839"/>
    <lineage>
        <taxon>Eukaryota</taxon>
        <taxon>Fungi</taxon>
        <taxon>Dikarya</taxon>
        <taxon>Basidiomycota</taxon>
        <taxon>Agaricomycotina</taxon>
        <taxon>Agaricomycetes</taxon>
        <taxon>Polyporales</taxon>
        <taxon>Fibroporiaceae</taxon>
        <taxon>Fibroporia</taxon>
    </lineage>
</organism>
<dbReference type="HOGENOM" id="CLU_072226_2_1_1"/>
<evidence type="ECO:0000259" key="4">
    <source>
        <dbReference type="Pfam" id="PF00177"/>
    </source>
</evidence>
<dbReference type="EMBL" id="HE797023">
    <property type="protein sequence ID" value="CCM01191.1"/>
    <property type="molecule type" value="Genomic_DNA"/>
</dbReference>
<dbReference type="GO" id="GO:0006412">
    <property type="term" value="P:translation"/>
    <property type="evidence" value="ECO:0007669"/>
    <property type="project" value="InterPro"/>
</dbReference>
<keyword evidence="2" id="KW-0689">Ribosomal protein</keyword>
<dbReference type="InParanoid" id="J4I9H9"/>
<evidence type="ECO:0000313" key="6">
    <source>
        <dbReference type="Proteomes" id="UP000006352"/>
    </source>
</evidence>
<dbReference type="RefSeq" id="XP_012180474.1">
    <property type="nucleotide sequence ID" value="XM_012325084.1"/>
</dbReference>
<dbReference type="InterPro" id="IPR000235">
    <property type="entry name" value="Ribosomal_uS7"/>
</dbReference>
<dbReference type="AlphaFoldDB" id="J4I9H9"/>
<keyword evidence="3" id="KW-0687">Ribonucleoprotein</keyword>
<gene>
    <name evidence="5" type="ORF">FIBRA_03239</name>
</gene>
<dbReference type="GeneID" id="24096102"/>
<keyword evidence="6" id="KW-1185">Reference proteome</keyword>
<evidence type="ECO:0000256" key="3">
    <source>
        <dbReference type="ARBA" id="ARBA00023274"/>
    </source>
</evidence>
<dbReference type="PANTHER" id="PTHR11205">
    <property type="entry name" value="RIBOSOMAL PROTEIN S7"/>
    <property type="match status" value="1"/>
</dbReference>
<dbReference type="GO" id="GO:1990904">
    <property type="term" value="C:ribonucleoprotein complex"/>
    <property type="evidence" value="ECO:0007669"/>
    <property type="project" value="UniProtKB-KW"/>
</dbReference>
<evidence type="ECO:0000313" key="5">
    <source>
        <dbReference type="EMBL" id="CCM01191.1"/>
    </source>
</evidence>
<accession>J4I9H9</accession>
<dbReference type="InterPro" id="IPR047988">
    <property type="entry name" value="Ribosomal_uS7m_fungi"/>
</dbReference>
<comment type="similarity">
    <text evidence="1">Belongs to the universal ribosomal protein uS7 family.</text>
</comment>
<dbReference type="Pfam" id="PF00177">
    <property type="entry name" value="Ribosomal_S7"/>
    <property type="match status" value="1"/>
</dbReference>
<feature type="domain" description="Small ribosomal subunit protein uS7" evidence="4">
    <location>
        <begin position="71"/>
        <end position="222"/>
    </location>
</feature>
<dbReference type="InterPro" id="IPR023798">
    <property type="entry name" value="Ribosomal_uS7_dom"/>
</dbReference>
<dbReference type="Gene3D" id="1.10.455.10">
    <property type="entry name" value="Ribosomal protein S7 domain"/>
    <property type="match status" value="1"/>
</dbReference>
<sequence>MLRNVTSVAPRTWACRATGTSRWLATAPPSASDASILNDTLSTVGGLLNSNLPIDIPLSSPPQPVTPRLHNSNAPPVINIPPPEDPLLSYFTSCIQKHGNRQKAAGITSRMLLHIHTMTRAQPLPIVRKAIENVAPAVRCISNKHAGKTVVYPVALSEKQRTRYAIQWILKASESKPGMKLEERLAKEIIAAVQSAREERSDRRSAAFLKKEEVHKYAMMNRGNAQRGG</sequence>
<protein>
    <recommendedName>
        <fullName evidence="4">Small ribosomal subunit protein uS7 domain-containing protein</fullName>
    </recommendedName>
</protein>
<proteinExistence type="inferred from homology"/>
<name>J4I9H9_9APHY</name>
<dbReference type="FunCoup" id="J4I9H9">
    <property type="interactions" value="121"/>
</dbReference>
<dbReference type="GO" id="GO:0005840">
    <property type="term" value="C:ribosome"/>
    <property type="evidence" value="ECO:0007669"/>
    <property type="project" value="UniProtKB-KW"/>
</dbReference>
<dbReference type="OrthoDB" id="9972728at2759"/>
<dbReference type="CDD" id="cd14868">
    <property type="entry name" value="uS7_Mitochondria_Fungi"/>
    <property type="match status" value="1"/>
</dbReference>
<dbReference type="Proteomes" id="UP000006352">
    <property type="component" value="Unassembled WGS sequence"/>
</dbReference>
<dbReference type="STRING" id="599839.J4I9H9"/>
<evidence type="ECO:0000256" key="1">
    <source>
        <dbReference type="ARBA" id="ARBA00007151"/>
    </source>
</evidence>